<feature type="compositionally biased region" description="Basic and acidic residues" evidence="1">
    <location>
        <begin position="114"/>
        <end position="145"/>
    </location>
</feature>
<sequence>MPVPLPGPGPLDIADAVVVATVPVASKAAAQPRTRTPGAADHPRRVRVKIMRRTLPPTACTAHCGQPPRRRGVSPPEAGLPVTGRAERRAAGRRTSQAVPTDAGRGPGAGDRGPGARDQAEAHPEALHRACRERDRRGRDRRAERTNCTVTGPQRVATRTRGMTARPAGVRPPDRRPTGSSRGPPHPTTPAVPLPLPHTYGLTPAATTAPRSHTCTEPRLLALRPHRAVTPPSRTSARPRPHLHAPPHRITPPPSRTPPDHITTRPRPHRLTSPPDHASGKWYSISSGSSPSSSSARRTTRRARPSG</sequence>
<evidence type="ECO:0000313" key="2">
    <source>
        <dbReference type="EMBL" id="GCD42571.1"/>
    </source>
</evidence>
<feature type="compositionally biased region" description="Low complexity" evidence="1">
    <location>
        <begin position="286"/>
        <end position="297"/>
    </location>
</feature>
<evidence type="ECO:0000256" key="1">
    <source>
        <dbReference type="SAM" id="MobiDB-lite"/>
    </source>
</evidence>
<comment type="caution">
    <text evidence="2">The sequence shown here is derived from an EMBL/GenBank/DDBJ whole genome shotgun (WGS) entry which is preliminary data.</text>
</comment>
<accession>A0A401VZW8</accession>
<feature type="compositionally biased region" description="Basic residues" evidence="1">
    <location>
        <begin position="298"/>
        <end position="307"/>
    </location>
</feature>
<feature type="compositionally biased region" description="Polar residues" evidence="1">
    <location>
        <begin position="205"/>
        <end position="215"/>
    </location>
</feature>
<feature type="region of interest" description="Disordered" evidence="1">
    <location>
        <begin position="58"/>
        <end position="307"/>
    </location>
</feature>
<dbReference type="EMBL" id="BHZD01000001">
    <property type="protein sequence ID" value="GCD42571.1"/>
    <property type="molecule type" value="Genomic_DNA"/>
</dbReference>
<feature type="compositionally biased region" description="Basic residues" evidence="1">
    <location>
        <begin position="237"/>
        <end position="247"/>
    </location>
</feature>
<name>A0A401VZW8_STREY</name>
<keyword evidence="3" id="KW-1185">Reference proteome</keyword>
<feature type="compositionally biased region" description="Pro residues" evidence="1">
    <location>
        <begin position="184"/>
        <end position="196"/>
    </location>
</feature>
<evidence type="ECO:0000313" key="3">
    <source>
        <dbReference type="Proteomes" id="UP000286746"/>
    </source>
</evidence>
<gene>
    <name evidence="2" type="ORF">GKJPGBOP_02235</name>
</gene>
<dbReference type="Proteomes" id="UP000286746">
    <property type="component" value="Unassembled WGS sequence"/>
</dbReference>
<reference evidence="2 3" key="1">
    <citation type="submission" date="2018-11" db="EMBL/GenBank/DDBJ databases">
        <title>Whole genome sequence of Streptomyces paromomycinus NBRC 15454(T).</title>
        <authorList>
            <person name="Komaki H."/>
            <person name="Tamura T."/>
        </authorList>
    </citation>
    <scope>NUCLEOTIDE SEQUENCE [LARGE SCALE GENOMIC DNA]</scope>
    <source>
        <strain evidence="2 3">NBRC 15454</strain>
    </source>
</reference>
<dbReference type="AlphaFoldDB" id="A0A401VZW8"/>
<protein>
    <submittedName>
        <fullName evidence="2">Uncharacterized protein</fullName>
    </submittedName>
</protein>
<organism evidence="2 3">
    <name type="scientific">Streptomyces paromomycinus</name>
    <name type="common">Streptomyces rimosus subsp. paromomycinus</name>
    <dbReference type="NCBI Taxonomy" id="92743"/>
    <lineage>
        <taxon>Bacteria</taxon>
        <taxon>Bacillati</taxon>
        <taxon>Actinomycetota</taxon>
        <taxon>Actinomycetes</taxon>
        <taxon>Kitasatosporales</taxon>
        <taxon>Streptomycetaceae</taxon>
        <taxon>Streptomyces</taxon>
    </lineage>
</organism>
<proteinExistence type="predicted"/>